<protein>
    <submittedName>
        <fullName evidence="4">Chemotaxis protein CheY</fullName>
    </submittedName>
</protein>
<name>A0ABQ0C6J2_9PROT</name>
<dbReference type="PANTHER" id="PTHR44591">
    <property type="entry name" value="STRESS RESPONSE REGULATOR PROTEIN 1"/>
    <property type="match status" value="1"/>
</dbReference>
<dbReference type="InterPro" id="IPR011006">
    <property type="entry name" value="CheY-like_superfamily"/>
</dbReference>
<dbReference type="EMBL" id="BAAFGK010000002">
    <property type="protein sequence ID" value="GAB0056492.1"/>
    <property type="molecule type" value="Genomic_DNA"/>
</dbReference>
<dbReference type="InterPro" id="IPR001789">
    <property type="entry name" value="Sig_transdc_resp-reg_receiver"/>
</dbReference>
<dbReference type="Pfam" id="PF00072">
    <property type="entry name" value="Response_reg"/>
    <property type="match status" value="1"/>
</dbReference>
<evidence type="ECO:0000259" key="3">
    <source>
        <dbReference type="PROSITE" id="PS50110"/>
    </source>
</evidence>
<keyword evidence="5" id="KW-1185">Reference proteome</keyword>
<dbReference type="SMART" id="SM00448">
    <property type="entry name" value="REC"/>
    <property type="match status" value="1"/>
</dbReference>
<accession>A0ABQ0C6J2</accession>
<feature type="modified residue" description="4-aspartylphosphate" evidence="2">
    <location>
        <position position="52"/>
    </location>
</feature>
<keyword evidence="1 2" id="KW-0597">Phosphoprotein</keyword>
<dbReference type="PANTHER" id="PTHR44591:SF23">
    <property type="entry name" value="CHEY SUBFAMILY"/>
    <property type="match status" value="1"/>
</dbReference>
<dbReference type="Proteomes" id="UP001628193">
    <property type="component" value="Unassembled WGS sequence"/>
</dbReference>
<gene>
    <name evidence="4" type="primary">cheY_4</name>
    <name evidence="4" type="ORF">SIID45300_00800</name>
</gene>
<evidence type="ECO:0000256" key="2">
    <source>
        <dbReference type="PROSITE-ProRule" id="PRU00169"/>
    </source>
</evidence>
<dbReference type="PROSITE" id="PS50110">
    <property type="entry name" value="RESPONSE_REGULATORY"/>
    <property type="match status" value="1"/>
</dbReference>
<evidence type="ECO:0000313" key="5">
    <source>
        <dbReference type="Proteomes" id="UP001628193"/>
    </source>
</evidence>
<evidence type="ECO:0000256" key="1">
    <source>
        <dbReference type="ARBA" id="ARBA00022553"/>
    </source>
</evidence>
<dbReference type="SUPFAM" id="SSF52172">
    <property type="entry name" value="CheY-like"/>
    <property type="match status" value="1"/>
</dbReference>
<feature type="domain" description="Response regulatory" evidence="3">
    <location>
        <begin position="3"/>
        <end position="121"/>
    </location>
</feature>
<dbReference type="InterPro" id="IPR050595">
    <property type="entry name" value="Bact_response_regulator"/>
</dbReference>
<comment type="caution">
    <text evidence="4">The sequence shown here is derived from an EMBL/GenBank/DDBJ whole genome shotgun (WGS) entry which is preliminary data.</text>
</comment>
<dbReference type="Gene3D" id="3.40.50.2300">
    <property type="match status" value="1"/>
</dbReference>
<proteinExistence type="predicted"/>
<reference evidence="4 5" key="1">
    <citation type="submission" date="2024-05" db="EMBL/GenBank/DDBJ databases">
        <authorList>
            <consortium name="Candidatus Magnetaquicoccaceae bacterium FCR-1 genome sequencing consortium"/>
            <person name="Shimoshige H."/>
            <person name="Shimamura S."/>
            <person name="Taoka A."/>
            <person name="Kobayashi H."/>
            <person name="Maekawa T."/>
        </authorList>
    </citation>
    <scope>NUCLEOTIDE SEQUENCE [LARGE SCALE GENOMIC DNA]</scope>
    <source>
        <strain evidence="4 5">FCR-1</strain>
    </source>
</reference>
<dbReference type="RefSeq" id="WP_420904199.1">
    <property type="nucleotide sequence ID" value="NZ_BAAFGK010000002.1"/>
</dbReference>
<evidence type="ECO:0000313" key="4">
    <source>
        <dbReference type="EMBL" id="GAB0056492.1"/>
    </source>
</evidence>
<sequence>MARILVIDDDASIRALLREILTEEGHEIEESPDGRAGLRRFKQYLPDLVMTDILMPEKDGVELIMELKEVSPTIRIIAMSGGGRGLDAAFNLRMAQDFGATRLLVKPFGRSQALEVVNETLAL</sequence>
<reference evidence="4 5" key="2">
    <citation type="submission" date="2024-09" db="EMBL/GenBank/DDBJ databases">
        <title>Draft genome sequence of Candidatus Magnetaquicoccaceae bacterium FCR-1.</title>
        <authorList>
            <person name="Shimoshige H."/>
            <person name="Shimamura S."/>
            <person name="Taoka A."/>
            <person name="Kobayashi H."/>
            <person name="Maekawa T."/>
        </authorList>
    </citation>
    <scope>NUCLEOTIDE SEQUENCE [LARGE SCALE GENOMIC DNA]</scope>
    <source>
        <strain evidence="4 5">FCR-1</strain>
    </source>
</reference>
<organism evidence="4 5">
    <name type="scientific">Candidatus Magnetaquiglobus chichijimensis</name>
    <dbReference type="NCBI Taxonomy" id="3141448"/>
    <lineage>
        <taxon>Bacteria</taxon>
        <taxon>Pseudomonadati</taxon>
        <taxon>Pseudomonadota</taxon>
        <taxon>Magnetococcia</taxon>
        <taxon>Magnetococcales</taxon>
        <taxon>Candidatus Magnetaquicoccaceae</taxon>
        <taxon>Candidatus Magnetaquiglobus</taxon>
    </lineage>
</organism>